<proteinExistence type="predicted"/>
<evidence type="ECO:0000313" key="1">
    <source>
        <dbReference type="EMBL" id="TGK18146.1"/>
    </source>
</evidence>
<reference evidence="1" key="1">
    <citation type="journal article" date="2019" name="PLoS Negl. Trop. Dis.">
        <title>Revisiting the worldwide diversity of Leptospira species in the environment.</title>
        <authorList>
            <person name="Vincent A.T."/>
            <person name="Schiettekatte O."/>
            <person name="Bourhy P."/>
            <person name="Veyrier F.J."/>
            <person name="Picardeau M."/>
        </authorList>
    </citation>
    <scope>NUCLEOTIDE SEQUENCE [LARGE SCALE GENOMIC DNA]</scope>
    <source>
        <strain evidence="1">SCS5</strain>
    </source>
</reference>
<organism evidence="1 2">
    <name type="scientific">Leptospira fluminis</name>
    <dbReference type="NCBI Taxonomy" id="2484979"/>
    <lineage>
        <taxon>Bacteria</taxon>
        <taxon>Pseudomonadati</taxon>
        <taxon>Spirochaetota</taxon>
        <taxon>Spirochaetia</taxon>
        <taxon>Leptospirales</taxon>
        <taxon>Leptospiraceae</taxon>
        <taxon>Leptospira</taxon>
    </lineage>
</organism>
<protein>
    <submittedName>
        <fullName evidence="1">Uncharacterized protein</fullName>
    </submittedName>
</protein>
<evidence type="ECO:0000313" key="2">
    <source>
        <dbReference type="Proteomes" id="UP000297855"/>
    </source>
</evidence>
<name>A0A4R9GNY8_9LEPT</name>
<sequence>MKNFKYILLLIIFMSFLQLEGQEELRFGSDCITAKDNESLYRLSKMKDEDTLQGDFIFQSLRGKLKYGRWSDGLGLATSHLRPKGKAAADLLKSKPSEKNIDKYNEWLWKTCENALYDGLYEQHDRAYCTDKNKGVGEIILSYIAIKSGDDKFNYFYILPGKQNSAANYLKYNRPKDITIYYLVTAQYGASQVSDKQFTDPALYQRQKVTLSDRVGYQRIDIKNFEEMYEDIYETKSGKSVVLILAGIEVNSVYEGSIYKDITCIGDIGNFNTPDKFQYVPK</sequence>
<dbReference type="AlphaFoldDB" id="A0A4R9GNY8"/>
<dbReference type="OrthoDB" id="329936at2"/>
<dbReference type="Proteomes" id="UP000297855">
    <property type="component" value="Unassembled WGS sequence"/>
</dbReference>
<comment type="caution">
    <text evidence="1">The sequence shown here is derived from an EMBL/GenBank/DDBJ whole genome shotgun (WGS) entry which is preliminary data.</text>
</comment>
<keyword evidence="2" id="KW-1185">Reference proteome</keyword>
<accession>A0A4R9GNY8</accession>
<dbReference type="EMBL" id="RQEV01000011">
    <property type="protein sequence ID" value="TGK18146.1"/>
    <property type="molecule type" value="Genomic_DNA"/>
</dbReference>
<gene>
    <name evidence="1" type="ORF">EHO61_10155</name>
</gene>